<dbReference type="Gene3D" id="1.10.260.40">
    <property type="entry name" value="lambda repressor-like DNA-binding domains"/>
    <property type="match status" value="1"/>
</dbReference>
<dbReference type="PANTHER" id="PTHR46558">
    <property type="entry name" value="TRACRIPTIONAL REGULATORY PROTEIN-RELATED-RELATED"/>
    <property type="match status" value="1"/>
</dbReference>
<evidence type="ECO:0000256" key="1">
    <source>
        <dbReference type="ARBA" id="ARBA00023125"/>
    </source>
</evidence>
<evidence type="ECO:0000313" key="3">
    <source>
        <dbReference type="EMBL" id="HJC24615.1"/>
    </source>
</evidence>
<feature type="domain" description="HTH cro/C1-type" evidence="2">
    <location>
        <begin position="5"/>
        <end position="59"/>
    </location>
</feature>
<dbReference type="SUPFAM" id="SSF47413">
    <property type="entry name" value="lambda repressor-like DNA-binding domains"/>
    <property type="match status" value="1"/>
</dbReference>
<dbReference type="GO" id="GO:0003677">
    <property type="term" value="F:DNA binding"/>
    <property type="evidence" value="ECO:0007669"/>
    <property type="project" value="UniProtKB-KW"/>
</dbReference>
<keyword evidence="1" id="KW-0238">DNA-binding</keyword>
<dbReference type="CDD" id="cd00093">
    <property type="entry name" value="HTH_XRE"/>
    <property type="match status" value="1"/>
</dbReference>
<dbReference type="PANTHER" id="PTHR46558:SF11">
    <property type="entry name" value="HTH-TYPE TRANSCRIPTIONAL REGULATOR XRE"/>
    <property type="match status" value="1"/>
</dbReference>
<proteinExistence type="predicted"/>
<name>A0A9D2SRE5_9FIRM</name>
<dbReference type="InterPro" id="IPR001387">
    <property type="entry name" value="Cro/C1-type_HTH"/>
</dbReference>
<dbReference type="InterPro" id="IPR010982">
    <property type="entry name" value="Lambda_DNA-bd_dom_sf"/>
</dbReference>
<reference evidence="3" key="2">
    <citation type="submission" date="2021-04" db="EMBL/GenBank/DDBJ databases">
        <authorList>
            <person name="Gilroy R."/>
        </authorList>
    </citation>
    <scope>NUCLEOTIDE SEQUENCE</scope>
    <source>
        <strain evidence="3">USAMLcec2-132</strain>
    </source>
</reference>
<accession>A0A9D2SRE5</accession>
<organism evidence="3 4">
    <name type="scientific">Candidatus Eisenbergiella merdavium</name>
    <dbReference type="NCBI Taxonomy" id="2838551"/>
    <lineage>
        <taxon>Bacteria</taxon>
        <taxon>Bacillati</taxon>
        <taxon>Bacillota</taxon>
        <taxon>Clostridia</taxon>
        <taxon>Lachnospirales</taxon>
        <taxon>Lachnospiraceae</taxon>
        <taxon>Eisenbergiella</taxon>
    </lineage>
</organism>
<reference evidence="3" key="1">
    <citation type="journal article" date="2021" name="PeerJ">
        <title>Extensive microbial diversity within the chicken gut microbiome revealed by metagenomics and culture.</title>
        <authorList>
            <person name="Gilroy R."/>
            <person name="Ravi A."/>
            <person name="Getino M."/>
            <person name="Pursley I."/>
            <person name="Horton D.L."/>
            <person name="Alikhan N.F."/>
            <person name="Baker D."/>
            <person name="Gharbi K."/>
            <person name="Hall N."/>
            <person name="Watson M."/>
            <person name="Adriaenssens E.M."/>
            <person name="Foster-Nyarko E."/>
            <person name="Jarju S."/>
            <person name="Secka A."/>
            <person name="Antonio M."/>
            <person name="Oren A."/>
            <person name="Chaudhuri R.R."/>
            <person name="La Ragione R."/>
            <person name="Hildebrand F."/>
            <person name="Pallen M.J."/>
        </authorList>
    </citation>
    <scope>NUCLEOTIDE SEQUENCE</scope>
    <source>
        <strain evidence="3">USAMLcec2-132</strain>
    </source>
</reference>
<sequence>MSNRIRELREEARMTQVRLSIELEVSQETISAYESGKHYPSVASLLKLSQIFHASCDYILGISDIRMPAQNSLPDGAEQNIAMRWNRLNAGQRALALAYMDGLLDMGQTEQASRT</sequence>
<evidence type="ECO:0000259" key="2">
    <source>
        <dbReference type="PROSITE" id="PS50943"/>
    </source>
</evidence>
<dbReference type="SMART" id="SM00530">
    <property type="entry name" value="HTH_XRE"/>
    <property type="match status" value="1"/>
</dbReference>
<gene>
    <name evidence="3" type="ORF">H9761_13025</name>
</gene>
<dbReference type="PROSITE" id="PS50943">
    <property type="entry name" value="HTH_CROC1"/>
    <property type="match status" value="1"/>
</dbReference>
<dbReference type="EMBL" id="DWWS01000045">
    <property type="protein sequence ID" value="HJC24615.1"/>
    <property type="molecule type" value="Genomic_DNA"/>
</dbReference>
<protein>
    <submittedName>
        <fullName evidence="3">Helix-turn-helix domain-containing protein</fullName>
    </submittedName>
</protein>
<comment type="caution">
    <text evidence="3">The sequence shown here is derived from an EMBL/GenBank/DDBJ whole genome shotgun (WGS) entry which is preliminary data.</text>
</comment>
<dbReference type="Pfam" id="PF01381">
    <property type="entry name" value="HTH_3"/>
    <property type="match status" value="1"/>
</dbReference>
<dbReference type="Proteomes" id="UP000823891">
    <property type="component" value="Unassembled WGS sequence"/>
</dbReference>
<evidence type="ECO:0000313" key="4">
    <source>
        <dbReference type="Proteomes" id="UP000823891"/>
    </source>
</evidence>
<dbReference type="AlphaFoldDB" id="A0A9D2SRE5"/>